<dbReference type="InterPro" id="IPR012674">
    <property type="entry name" value="Calycin"/>
</dbReference>
<dbReference type="PRINTS" id="PR01171">
    <property type="entry name" value="BCTLIPOCALIN"/>
</dbReference>
<dbReference type="InterPro" id="IPR002446">
    <property type="entry name" value="Lipocalin_bac"/>
</dbReference>
<keyword evidence="5" id="KW-1185">Reference proteome</keyword>
<feature type="domain" description="Lipocalin/cytosolic fatty-acid binding" evidence="3">
    <location>
        <begin position="34"/>
        <end position="173"/>
    </location>
</feature>
<dbReference type="PROSITE" id="PS51257">
    <property type="entry name" value="PROKAR_LIPOPROTEIN"/>
    <property type="match status" value="1"/>
</dbReference>
<feature type="chain" id="PRO_5045017692" evidence="2">
    <location>
        <begin position="22"/>
        <end position="177"/>
    </location>
</feature>
<proteinExistence type="inferred from homology"/>
<dbReference type="CDD" id="cd19438">
    <property type="entry name" value="lipocalin_Blc-like"/>
    <property type="match status" value="1"/>
</dbReference>
<dbReference type="PANTHER" id="PTHR10612">
    <property type="entry name" value="APOLIPOPROTEIN D"/>
    <property type="match status" value="1"/>
</dbReference>
<dbReference type="EMBL" id="JAHESD010000061">
    <property type="protein sequence ID" value="MBT1705618.1"/>
    <property type="molecule type" value="Genomic_DNA"/>
</dbReference>
<comment type="caution">
    <text evidence="4">The sequence shown here is derived from an EMBL/GenBank/DDBJ whole genome shotgun (WGS) entry which is preliminary data.</text>
</comment>
<dbReference type="Gene3D" id="2.40.128.20">
    <property type="match status" value="1"/>
</dbReference>
<sequence length="177" mass="20105">MLNGRLVMLAVICFFVLGSCGNTIPEGASAVSPFDVKRYVGKWYEIARLDFKQERGLNNTTADYSLNEDGTITVLNRGYNKTKGEWKEATGKAKFVDGQNEARLKVSFFGPFYSGYNVIAIDPEYQYALVAGESLKYLWLLSRKTTMPEKVKQEYLKKAKSLGYNTEELVWVEHDKN</sequence>
<dbReference type="InterPro" id="IPR047202">
    <property type="entry name" value="Lipocalin_Blc-like_dom"/>
</dbReference>
<evidence type="ECO:0000313" key="4">
    <source>
        <dbReference type="EMBL" id="MBT1705618.1"/>
    </source>
</evidence>
<name>A0ABS5VW10_9BACT</name>
<protein>
    <submittedName>
        <fullName evidence="4">Lipocalin family protein</fullName>
    </submittedName>
</protein>
<gene>
    <name evidence="4" type="ORF">KK060_20175</name>
</gene>
<comment type="similarity">
    <text evidence="1 2">Belongs to the calycin superfamily. Lipocalin family.</text>
</comment>
<dbReference type="InterPro" id="IPR000566">
    <property type="entry name" value="Lipocln_cytosolic_FA-bd_dom"/>
</dbReference>
<dbReference type="Pfam" id="PF08212">
    <property type="entry name" value="Lipocalin_2"/>
    <property type="match status" value="1"/>
</dbReference>
<reference evidence="4 5" key="1">
    <citation type="submission" date="2021-05" db="EMBL/GenBank/DDBJ databases">
        <title>A Polyphasic approach of four new species of the genus Ohtaekwangia: Ohtaekwangia histidinii sp. nov., Ohtaekwangia cretensis sp. nov., Ohtaekwangia indiensis sp. nov., Ohtaekwangia reichenbachii sp. nov. from diverse environment.</title>
        <authorList>
            <person name="Octaviana S."/>
        </authorList>
    </citation>
    <scope>NUCLEOTIDE SEQUENCE [LARGE SCALE GENOMIC DNA]</scope>
    <source>
        <strain evidence="4 5">PWU20</strain>
    </source>
</reference>
<dbReference type="InterPro" id="IPR022272">
    <property type="entry name" value="Lipocalin_CS"/>
</dbReference>
<evidence type="ECO:0000259" key="3">
    <source>
        <dbReference type="Pfam" id="PF08212"/>
    </source>
</evidence>
<accession>A0ABS5VW10</accession>
<evidence type="ECO:0000256" key="1">
    <source>
        <dbReference type="ARBA" id="ARBA00006889"/>
    </source>
</evidence>
<dbReference type="RefSeq" id="WP_254155605.1">
    <property type="nucleotide sequence ID" value="NZ_JAHESD010000061.1"/>
</dbReference>
<keyword evidence="2" id="KW-0732">Signal</keyword>
<evidence type="ECO:0000313" key="5">
    <source>
        <dbReference type="Proteomes" id="UP000772618"/>
    </source>
</evidence>
<dbReference type="Proteomes" id="UP000772618">
    <property type="component" value="Unassembled WGS sequence"/>
</dbReference>
<dbReference type="PROSITE" id="PS00213">
    <property type="entry name" value="LIPOCALIN"/>
    <property type="match status" value="1"/>
</dbReference>
<dbReference type="SUPFAM" id="SSF50814">
    <property type="entry name" value="Lipocalins"/>
    <property type="match status" value="1"/>
</dbReference>
<dbReference type="InterPro" id="IPR022271">
    <property type="entry name" value="Lipocalin_ApoD"/>
</dbReference>
<dbReference type="PIRSF" id="PIRSF036893">
    <property type="entry name" value="Lipocalin_ApoD"/>
    <property type="match status" value="1"/>
</dbReference>
<organism evidence="4 5">
    <name type="scientific">Chryseosolibacter indicus</name>
    <dbReference type="NCBI Taxonomy" id="2782351"/>
    <lineage>
        <taxon>Bacteria</taxon>
        <taxon>Pseudomonadati</taxon>
        <taxon>Bacteroidota</taxon>
        <taxon>Cytophagia</taxon>
        <taxon>Cytophagales</taxon>
        <taxon>Chryseotaleaceae</taxon>
        <taxon>Chryseosolibacter</taxon>
    </lineage>
</organism>
<evidence type="ECO:0000256" key="2">
    <source>
        <dbReference type="PIRNR" id="PIRNR036893"/>
    </source>
</evidence>
<dbReference type="PANTHER" id="PTHR10612:SF34">
    <property type="entry name" value="APOLIPOPROTEIN D"/>
    <property type="match status" value="1"/>
</dbReference>
<feature type="signal peptide" evidence="2">
    <location>
        <begin position="1"/>
        <end position="21"/>
    </location>
</feature>